<dbReference type="GO" id="GO:0046688">
    <property type="term" value="P:response to copper ion"/>
    <property type="evidence" value="ECO:0007669"/>
    <property type="project" value="InterPro"/>
</dbReference>
<keyword evidence="3" id="KW-0812">Transmembrane</keyword>
<dbReference type="InterPro" id="IPR014755">
    <property type="entry name" value="Cu-Rt/internalin_Ig-like"/>
</dbReference>
<keyword evidence="3" id="KW-0472">Membrane</keyword>
<dbReference type="SUPFAM" id="SSF81296">
    <property type="entry name" value="E set domains"/>
    <property type="match status" value="1"/>
</dbReference>
<evidence type="ECO:0000256" key="2">
    <source>
        <dbReference type="ARBA" id="ARBA00023008"/>
    </source>
</evidence>
<dbReference type="InterPro" id="IPR007348">
    <property type="entry name" value="CopC_dom"/>
</dbReference>
<accession>A0A1C4W116</accession>
<evidence type="ECO:0000259" key="4">
    <source>
        <dbReference type="Pfam" id="PF04234"/>
    </source>
</evidence>
<dbReference type="GO" id="GO:0005507">
    <property type="term" value="F:copper ion binding"/>
    <property type="evidence" value="ECO:0007669"/>
    <property type="project" value="InterPro"/>
</dbReference>
<keyword evidence="6" id="KW-1185">Reference proteome</keyword>
<keyword evidence="2" id="KW-0186">Copper</keyword>
<dbReference type="Proteomes" id="UP000199629">
    <property type="component" value="Unassembled WGS sequence"/>
</dbReference>
<proteinExistence type="predicted"/>
<evidence type="ECO:0000256" key="3">
    <source>
        <dbReference type="SAM" id="Phobius"/>
    </source>
</evidence>
<reference evidence="6" key="1">
    <citation type="submission" date="2016-06" db="EMBL/GenBank/DDBJ databases">
        <authorList>
            <person name="Varghese N."/>
            <person name="Submissions Spin"/>
        </authorList>
    </citation>
    <scope>NUCLEOTIDE SEQUENCE [LARGE SCALE GENOMIC DNA]</scope>
    <source>
        <strain evidence="6">DSM 45246</strain>
    </source>
</reference>
<dbReference type="EMBL" id="FMCS01000003">
    <property type="protein sequence ID" value="SCE89815.1"/>
    <property type="molecule type" value="Genomic_DNA"/>
</dbReference>
<dbReference type="RefSeq" id="WP_091261682.1">
    <property type="nucleotide sequence ID" value="NZ_FMCS01000003.1"/>
</dbReference>
<evidence type="ECO:0000256" key="1">
    <source>
        <dbReference type="ARBA" id="ARBA00022729"/>
    </source>
</evidence>
<keyword evidence="1" id="KW-0732">Signal</keyword>
<feature type="transmembrane region" description="Helical" evidence="3">
    <location>
        <begin position="19"/>
        <end position="37"/>
    </location>
</feature>
<evidence type="ECO:0000313" key="6">
    <source>
        <dbReference type="Proteomes" id="UP000199629"/>
    </source>
</evidence>
<organism evidence="5 6">
    <name type="scientific">Micromonospora chaiyaphumensis</name>
    <dbReference type="NCBI Taxonomy" id="307119"/>
    <lineage>
        <taxon>Bacteria</taxon>
        <taxon>Bacillati</taxon>
        <taxon>Actinomycetota</taxon>
        <taxon>Actinomycetes</taxon>
        <taxon>Micromonosporales</taxon>
        <taxon>Micromonosporaceae</taxon>
        <taxon>Micromonospora</taxon>
    </lineage>
</organism>
<dbReference type="Gene3D" id="2.60.40.1220">
    <property type="match status" value="1"/>
</dbReference>
<keyword evidence="3" id="KW-1133">Transmembrane helix</keyword>
<sequence>MTGATPVAEGSRSPARARVLAAVVLTVVVGVALLLATGREPELRLVGAEPGGDAPLRTAPTSVSLTFSDDLSAVAAHLSVAGPDGRPVSRGAPTVDGRRLAVSTVDGGPGRYRLAYHLSLTDGSEVTGSGEFVVGTAAAPAPAPADSAGHQHLRRDGWNLALALVDLVLVLGALVALLPAGRRRRPARGGGPARR</sequence>
<dbReference type="GO" id="GO:0042597">
    <property type="term" value="C:periplasmic space"/>
    <property type="evidence" value="ECO:0007669"/>
    <property type="project" value="InterPro"/>
</dbReference>
<dbReference type="AlphaFoldDB" id="A0A1C4W116"/>
<dbReference type="Pfam" id="PF04234">
    <property type="entry name" value="CopC"/>
    <property type="match status" value="1"/>
</dbReference>
<evidence type="ECO:0000313" key="5">
    <source>
        <dbReference type="EMBL" id="SCE89815.1"/>
    </source>
</evidence>
<feature type="domain" description="CopC" evidence="4">
    <location>
        <begin position="45"/>
        <end position="134"/>
    </location>
</feature>
<gene>
    <name evidence="5" type="ORF">GA0070214_103100</name>
</gene>
<name>A0A1C4W116_9ACTN</name>
<protein>
    <recommendedName>
        <fullName evidence="4">CopC domain-containing protein</fullName>
    </recommendedName>
</protein>
<dbReference type="InterPro" id="IPR014756">
    <property type="entry name" value="Ig_E-set"/>
</dbReference>
<feature type="transmembrane region" description="Helical" evidence="3">
    <location>
        <begin position="158"/>
        <end position="178"/>
    </location>
</feature>